<reference evidence="2" key="2">
    <citation type="submission" date="2013-10" db="EMBL/GenBank/DDBJ databases">
        <authorList>
            <person name="Aslett M."/>
        </authorList>
    </citation>
    <scope>NUCLEOTIDE SEQUENCE</scope>
    <source>
        <strain evidence="2">Houghton</strain>
    </source>
</reference>
<dbReference type="OrthoDB" id="348290at2759"/>
<keyword evidence="3" id="KW-1185">Reference proteome</keyword>
<dbReference type="EMBL" id="HG670726">
    <property type="protein sequence ID" value="CDI77689.1"/>
    <property type="molecule type" value="Genomic_DNA"/>
</dbReference>
<dbReference type="AlphaFoldDB" id="U6GGH9"/>
<dbReference type="Proteomes" id="UP000018050">
    <property type="component" value="Unassembled WGS sequence"/>
</dbReference>
<dbReference type="GeneID" id="25270703"/>
<feature type="compositionally biased region" description="Low complexity" evidence="1">
    <location>
        <begin position="71"/>
        <end position="138"/>
    </location>
</feature>
<protein>
    <submittedName>
        <fullName evidence="2">Uncharacterized protein</fullName>
    </submittedName>
</protein>
<dbReference type="RefSeq" id="XP_013251989.1">
    <property type="nucleotide sequence ID" value="XM_013396535.1"/>
</dbReference>
<name>U6GGH9_EIMAC</name>
<feature type="compositionally biased region" description="Low complexity" evidence="1">
    <location>
        <begin position="50"/>
        <end position="63"/>
    </location>
</feature>
<evidence type="ECO:0000313" key="3">
    <source>
        <dbReference type="Proteomes" id="UP000018050"/>
    </source>
</evidence>
<accession>U6GGH9</accession>
<sequence>MLLTDSRASRWAATATEHASKPHTPQQGPQHTPQPLPEVDEHQTEVGSKTEASASSSRPTTSTETHEGAAQEQQLQQQKPESAAEAAPPAATAAPSAAEEAAPSTAAAEPAPRPATTASSGAAAAPLAAVAAPSAAAEGGERSPSSVLREILRAPYEEGVGRLYTEGKNLVDMLQQSLKASRGLTAAANISSKLRGDIVKDVEALRDTLQKEHDNLLLLQQYERQQEALLKSQLGYLAPLIAKGKAGDEKEKEREKKEKQDQTLKQIYPNPLQSTYTSRAAPTSGVSAAAFVSFLLFVLII</sequence>
<organism evidence="2 3">
    <name type="scientific">Eimeria acervulina</name>
    <name type="common">Coccidian parasite</name>
    <dbReference type="NCBI Taxonomy" id="5801"/>
    <lineage>
        <taxon>Eukaryota</taxon>
        <taxon>Sar</taxon>
        <taxon>Alveolata</taxon>
        <taxon>Apicomplexa</taxon>
        <taxon>Conoidasida</taxon>
        <taxon>Coccidia</taxon>
        <taxon>Eucoccidiorida</taxon>
        <taxon>Eimeriorina</taxon>
        <taxon>Eimeriidae</taxon>
        <taxon>Eimeria</taxon>
    </lineage>
</organism>
<evidence type="ECO:0000256" key="1">
    <source>
        <dbReference type="SAM" id="MobiDB-lite"/>
    </source>
</evidence>
<feature type="compositionally biased region" description="Low complexity" evidence="1">
    <location>
        <begin position="22"/>
        <end position="33"/>
    </location>
</feature>
<evidence type="ECO:0000313" key="2">
    <source>
        <dbReference type="EMBL" id="CDI77689.1"/>
    </source>
</evidence>
<dbReference type="VEuPathDB" id="ToxoDB:EAH_00026330"/>
<proteinExistence type="predicted"/>
<gene>
    <name evidence="2" type="ORF">EAH_00026330</name>
</gene>
<feature type="region of interest" description="Disordered" evidence="1">
    <location>
        <begin position="1"/>
        <end position="146"/>
    </location>
</feature>
<dbReference type="OMA" id="MYTESQN"/>
<reference evidence="2" key="1">
    <citation type="submission" date="2013-10" db="EMBL/GenBank/DDBJ databases">
        <title>Genomic analysis of the causative agents of coccidiosis in chickens.</title>
        <authorList>
            <person name="Reid A.J."/>
            <person name="Blake D."/>
            <person name="Billington K."/>
            <person name="Browne H."/>
            <person name="Dunn M."/>
            <person name="Hung S."/>
            <person name="Kawahara F."/>
            <person name="Miranda-Saavedra D."/>
            <person name="Mourier T."/>
            <person name="Nagra H."/>
            <person name="Otto T.D."/>
            <person name="Rawlings N."/>
            <person name="Sanchez A."/>
            <person name="Sanders M."/>
            <person name="Subramaniam C."/>
            <person name="Tay Y."/>
            <person name="Dear P."/>
            <person name="Doerig C."/>
            <person name="Gruber A."/>
            <person name="Parkinson J."/>
            <person name="Shirley M."/>
            <person name="Wan K.L."/>
            <person name="Berriman M."/>
            <person name="Tomley F."/>
            <person name="Pain A."/>
        </authorList>
    </citation>
    <scope>NUCLEOTIDE SEQUENCE</scope>
    <source>
        <strain evidence="2">Houghton</strain>
    </source>
</reference>